<dbReference type="Gene3D" id="3.40.50.2000">
    <property type="entry name" value="Glycogen Phosphorylase B"/>
    <property type="match status" value="2"/>
</dbReference>
<dbReference type="Pfam" id="PF00534">
    <property type="entry name" value="Glycos_transf_1"/>
    <property type="match status" value="1"/>
</dbReference>
<accession>A0A165PET9</accession>
<dbReference type="PANTHER" id="PTHR12526:SF635">
    <property type="entry name" value="GLYCOSYL TRANSFERASE GROUP 1"/>
    <property type="match status" value="1"/>
</dbReference>
<dbReference type="Proteomes" id="UP000076563">
    <property type="component" value="Unassembled WGS sequence"/>
</dbReference>
<dbReference type="EMBL" id="LQRA01000121">
    <property type="protein sequence ID" value="KZE70487.1"/>
    <property type="molecule type" value="Genomic_DNA"/>
</dbReference>
<evidence type="ECO:0000259" key="1">
    <source>
        <dbReference type="Pfam" id="PF00534"/>
    </source>
</evidence>
<name>A0A165PET9_9BACL</name>
<dbReference type="OrthoDB" id="9802525at2"/>
<evidence type="ECO:0000313" key="2">
    <source>
        <dbReference type="EMBL" id="KZE70487.1"/>
    </source>
</evidence>
<dbReference type="AlphaFoldDB" id="A0A165PET9"/>
<protein>
    <recommendedName>
        <fullName evidence="1">Glycosyl transferase family 1 domain-containing protein</fullName>
    </recommendedName>
</protein>
<gene>
    <name evidence="2" type="ORF">AV654_06275</name>
</gene>
<organism evidence="2 3">
    <name type="scientific">Paenibacillus elgii</name>
    <dbReference type="NCBI Taxonomy" id="189691"/>
    <lineage>
        <taxon>Bacteria</taxon>
        <taxon>Bacillati</taxon>
        <taxon>Bacillota</taxon>
        <taxon>Bacilli</taxon>
        <taxon>Bacillales</taxon>
        <taxon>Paenibacillaceae</taxon>
        <taxon>Paenibacillus</taxon>
    </lineage>
</organism>
<sequence length="350" mass="40443">MSKKKIVVCHAQVPFVNGGAELLVDQLCVQLRLRGYNVDSVKIPFKWYPKNEILNHAFTWRMIDLTESNGQKIDMVIGTKFPSYGIRHPNKVTWLVHQFRQVYDLFNTAHSDFTMNPNDLAIREAIKKFDEATLKESKKIFTIAQNTTNRLKNYNNIEGETLYHPPKHIGKYYNEVYGDYILSIGRLDKLKRIDLLVEAMKYTPKKVKCLIGGTGPEEDQLKKMVHKYGLEDRVHFLGFVDDQKLLELYAKCFSVYYAPFDEDYGYITLEAFLSKKPVITSQDSGGVLEFVKDGINGHISAPIPEKIAEKIMMLYDKRHSNTVDMGQEGYDLVKFITWDYAIDKLTETLK</sequence>
<reference evidence="3" key="1">
    <citation type="submission" date="2016-01" db="EMBL/GenBank/DDBJ databases">
        <title>Draft genome of Chromobacterium sp. F49.</title>
        <authorList>
            <person name="Hong K.W."/>
        </authorList>
    </citation>
    <scope>NUCLEOTIDE SEQUENCE [LARGE SCALE GENOMIC DNA]</scope>
    <source>
        <strain evidence="3">M63</strain>
    </source>
</reference>
<dbReference type="GO" id="GO:0016757">
    <property type="term" value="F:glycosyltransferase activity"/>
    <property type="evidence" value="ECO:0007669"/>
    <property type="project" value="InterPro"/>
</dbReference>
<evidence type="ECO:0000313" key="3">
    <source>
        <dbReference type="Proteomes" id="UP000076563"/>
    </source>
</evidence>
<feature type="domain" description="Glycosyl transferase family 1" evidence="1">
    <location>
        <begin position="180"/>
        <end position="328"/>
    </location>
</feature>
<proteinExistence type="predicted"/>
<dbReference type="PANTHER" id="PTHR12526">
    <property type="entry name" value="GLYCOSYLTRANSFERASE"/>
    <property type="match status" value="1"/>
</dbReference>
<keyword evidence="3" id="KW-1185">Reference proteome</keyword>
<dbReference type="InterPro" id="IPR001296">
    <property type="entry name" value="Glyco_trans_1"/>
</dbReference>
<dbReference type="SUPFAM" id="SSF53756">
    <property type="entry name" value="UDP-Glycosyltransferase/glycogen phosphorylase"/>
    <property type="match status" value="1"/>
</dbReference>
<dbReference type="RefSeq" id="WP_063188447.1">
    <property type="nucleotide sequence ID" value="NZ_LQRA01000121.1"/>
</dbReference>
<comment type="caution">
    <text evidence="2">The sequence shown here is derived from an EMBL/GenBank/DDBJ whole genome shotgun (WGS) entry which is preliminary data.</text>
</comment>
<dbReference type="CDD" id="cd03801">
    <property type="entry name" value="GT4_PimA-like"/>
    <property type="match status" value="1"/>
</dbReference>